<keyword evidence="2" id="KW-1185">Reference proteome</keyword>
<dbReference type="Proteomes" id="UP000005408">
    <property type="component" value="Unassembled WGS sequence"/>
</dbReference>
<protein>
    <submittedName>
        <fullName evidence="1">Uncharacterized protein</fullName>
    </submittedName>
</protein>
<accession>A0A8W8LVF1</accession>
<dbReference type="AlphaFoldDB" id="A0A8W8LVF1"/>
<proteinExistence type="predicted"/>
<name>A0A8W8LVF1_MAGGI</name>
<evidence type="ECO:0000313" key="2">
    <source>
        <dbReference type="Proteomes" id="UP000005408"/>
    </source>
</evidence>
<evidence type="ECO:0000313" key="1">
    <source>
        <dbReference type="EnsemblMetazoa" id="G29782.1:cds"/>
    </source>
</evidence>
<reference evidence="1" key="1">
    <citation type="submission" date="2022-08" db="UniProtKB">
        <authorList>
            <consortium name="EnsemblMetazoa"/>
        </authorList>
    </citation>
    <scope>IDENTIFICATION</scope>
    <source>
        <strain evidence="1">05x7-T-G4-1.051#20</strain>
    </source>
</reference>
<organism evidence="1 2">
    <name type="scientific">Magallana gigas</name>
    <name type="common">Pacific oyster</name>
    <name type="synonym">Crassostrea gigas</name>
    <dbReference type="NCBI Taxonomy" id="29159"/>
    <lineage>
        <taxon>Eukaryota</taxon>
        <taxon>Metazoa</taxon>
        <taxon>Spiralia</taxon>
        <taxon>Lophotrochozoa</taxon>
        <taxon>Mollusca</taxon>
        <taxon>Bivalvia</taxon>
        <taxon>Autobranchia</taxon>
        <taxon>Pteriomorphia</taxon>
        <taxon>Ostreida</taxon>
        <taxon>Ostreoidea</taxon>
        <taxon>Ostreidae</taxon>
        <taxon>Magallana</taxon>
    </lineage>
</organism>
<dbReference type="EnsemblMetazoa" id="G29782.1">
    <property type="protein sequence ID" value="G29782.1:cds"/>
    <property type="gene ID" value="G29782"/>
</dbReference>
<sequence>MTTACQKVGCKKTPIKGSYYCVNHQFSTISTEQSYLVSHTDNENQLQCKTEKRKQAANKHRSAGICCAVYNRGIIVGITELFGCESLSQVYVFLTWLWYTIATFPKLFAYDDTCHLKRFVNSRQKTAAGKFLASLTDAF</sequence>